<name>A0A0K2GF90_NITMO</name>
<dbReference type="AlphaFoldDB" id="A0A0K2GF90"/>
<dbReference type="STRING" id="42253.NITMOv2_3115"/>
<reference evidence="3 4" key="1">
    <citation type="journal article" date="2015" name="Proc. Natl. Acad. Sci. U.S.A.">
        <title>Expanded metabolic versatility of ubiquitous nitrite-oxidizing bacteria from the genus Nitrospira.</title>
        <authorList>
            <person name="Koch H."/>
            <person name="Lucker S."/>
            <person name="Albertsen M."/>
            <person name="Kitzinger K."/>
            <person name="Herbold C."/>
            <person name="Spieck E."/>
            <person name="Nielsen P.H."/>
            <person name="Wagner M."/>
            <person name="Daims H."/>
        </authorList>
    </citation>
    <scope>NUCLEOTIDE SEQUENCE [LARGE SCALE GENOMIC DNA]</scope>
    <source>
        <strain evidence="3 4">NSP M-1</strain>
    </source>
</reference>
<evidence type="ECO:0000259" key="2">
    <source>
        <dbReference type="Pfam" id="PF23536"/>
    </source>
</evidence>
<evidence type="ECO:0000313" key="4">
    <source>
        <dbReference type="Proteomes" id="UP000069205"/>
    </source>
</evidence>
<proteinExistence type="predicted"/>
<feature type="chain" id="PRO_5005476754" description="TraK C-terminal domain-containing protein" evidence="1">
    <location>
        <begin position="23"/>
        <end position="234"/>
    </location>
</feature>
<organism evidence="3 4">
    <name type="scientific">Nitrospira moscoviensis</name>
    <dbReference type="NCBI Taxonomy" id="42253"/>
    <lineage>
        <taxon>Bacteria</taxon>
        <taxon>Pseudomonadati</taxon>
        <taxon>Nitrospirota</taxon>
        <taxon>Nitrospiria</taxon>
        <taxon>Nitrospirales</taxon>
        <taxon>Nitrospiraceae</taxon>
        <taxon>Nitrospira</taxon>
    </lineage>
</organism>
<feature type="domain" description="TraK C-terminal" evidence="2">
    <location>
        <begin position="126"/>
        <end position="223"/>
    </location>
</feature>
<sequence length="234" mass="25942">MWRSAASIAIALALASPPFSQADQRLTVEDSRTLRAAVSLRDINVIELPEEVTSVSSSKPDLEAKAQGRYVMVRVRTSPADLVVMAGRQAYVFELVASAESTQRITVEDDRADGALGEDDPVKLATDYVDGLVELMRRVALEDLPRGCHSAPIDPEQYPRWMELEVVKGIESRCPRYRVMAYRLANKTSGTQTLRESEFFTGKELAIALNRHVIESGEEVRVLWIDLVPSPAAK</sequence>
<dbReference type="KEGG" id="nmv:NITMOv2_3115"/>
<protein>
    <recommendedName>
        <fullName evidence="2">TraK C-terminal domain-containing protein</fullName>
    </recommendedName>
</protein>
<evidence type="ECO:0000256" key="1">
    <source>
        <dbReference type="SAM" id="SignalP"/>
    </source>
</evidence>
<dbReference type="PATRIC" id="fig|42253.5.peg.3069"/>
<keyword evidence="1" id="KW-0732">Signal</keyword>
<dbReference type="Pfam" id="PF23536">
    <property type="entry name" value="TraK_C"/>
    <property type="match status" value="1"/>
</dbReference>
<dbReference type="RefSeq" id="WP_187299221.1">
    <property type="nucleotide sequence ID" value="NZ_CP011801.1"/>
</dbReference>
<dbReference type="Proteomes" id="UP000069205">
    <property type="component" value="Chromosome"/>
</dbReference>
<dbReference type="EMBL" id="CP011801">
    <property type="protein sequence ID" value="ALA59514.1"/>
    <property type="molecule type" value="Genomic_DNA"/>
</dbReference>
<feature type="signal peptide" evidence="1">
    <location>
        <begin position="1"/>
        <end position="22"/>
    </location>
</feature>
<gene>
    <name evidence="3" type="ORF">NITMOv2_3115</name>
</gene>
<evidence type="ECO:0000313" key="3">
    <source>
        <dbReference type="EMBL" id="ALA59514.1"/>
    </source>
</evidence>
<dbReference type="InterPro" id="IPR055397">
    <property type="entry name" value="TraK_C"/>
</dbReference>
<accession>A0A0K2GF90</accession>
<keyword evidence="4" id="KW-1185">Reference proteome</keyword>